<dbReference type="PANTHER" id="PTHR42760:SF135">
    <property type="entry name" value="BLL7886 PROTEIN"/>
    <property type="match status" value="1"/>
</dbReference>
<sequence length="257" mass="27462">MDLELTGKVIFVAGASRGIGLGIVEACLAEGARVAMAARGQEKLEQEAARLAETYGKEAVWTRAGDLRDPDVVENMIAAIEEEMGPLWGAVANVGLHPCPPGFEVDDETWDAGLSQNLNSAFYLARSALRRMDARGEGSVLMISSIAGLTGLGTPLTYGTSKAAMNHMTKELARIAGPNGVRINAIAPGNIIFPDGEWEERVNGERGDAWKRWIKREVPLRRFGKPEEIGSAAAFLLSPVASFVTGTIMPVDGGQTR</sequence>
<organism evidence="2 3">
    <name type="scientific">Hyphomonas pacifica</name>
    <dbReference type="NCBI Taxonomy" id="1280941"/>
    <lineage>
        <taxon>Bacteria</taxon>
        <taxon>Pseudomonadati</taxon>
        <taxon>Pseudomonadota</taxon>
        <taxon>Alphaproteobacteria</taxon>
        <taxon>Hyphomonadales</taxon>
        <taxon>Hyphomonadaceae</taxon>
        <taxon>Hyphomonas</taxon>
    </lineage>
</organism>
<accession>A0A062U8P9</accession>
<dbReference type="STRING" id="1280941.HY2_00360"/>
<reference evidence="2 3" key="1">
    <citation type="submission" date="2013-04" db="EMBL/GenBank/DDBJ databases">
        <title>Hyphomonas sp. T24B3 Genome Sequencing.</title>
        <authorList>
            <person name="Lai Q."/>
            <person name="Shao Z."/>
        </authorList>
    </citation>
    <scope>NUCLEOTIDE SEQUENCE [LARGE SCALE GENOMIC DNA]</scope>
    <source>
        <strain evidence="2 3">T24B3</strain>
    </source>
</reference>
<dbReference type="GO" id="GO:0030497">
    <property type="term" value="P:fatty acid elongation"/>
    <property type="evidence" value="ECO:0007669"/>
    <property type="project" value="TreeGrafter"/>
</dbReference>
<dbReference type="Proteomes" id="UP000249123">
    <property type="component" value="Unassembled WGS sequence"/>
</dbReference>
<dbReference type="InterPro" id="IPR002347">
    <property type="entry name" value="SDR_fam"/>
</dbReference>
<dbReference type="SUPFAM" id="SSF51735">
    <property type="entry name" value="NAD(P)-binding Rossmann-fold domains"/>
    <property type="match status" value="1"/>
</dbReference>
<dbReference type="GO" id="GO:0016616">
    <property type="term" value="F:oxidoreductase activity, acting on the CH-OH group of donors, NAD or NADP as acceptor"/>
    <property type="evidence" value="ECO:0007669"/>
    <property type="project" value="TreeGrafter"/>
</dbReference>
<comment type="caution">
    <text evidence="2">The sequence shown here is derived from an EMBL/GenBank/DDBJ whole genome shotgun (WGS) entry which is preliminary data.</text>
</comment>
<protein>
    <recommendedName>
        <fullName evidence="4">NAD-dependent epimerase</fullName>
    </recommendedName>
</protein>
<dbReference type="PANTHER" id="PTHR42760">
    <property type="entry name" value="SHORT-CHAIN DEHYDROGENASES/REDUCTASES FAMILY MEMBER"/>
    <property type="match status" value="1"/>
</dbReference>
<dbReference type="OrthoDB" id="9793325at2"/>
<dbReference type="CDD" id="cd05233">
    <property type="entry name" value="SDR_c"/>
    <property type="match status" value="1"/>
</dbReference>
<dbReference type="PRINTS" id="PR00081">
    <property type="entry name" value="GDHRDH"/>
</dbReference>
<evidence type="ECO:0008006" key="4">
    <source>
        <dbReference type="Google" id="ProtNLM"/>
    </source>
</evidence>
<dbReference type="eggNOG" id="COG1028">
    <property type="taxonomic scope" value="Bacteria"/>
</dbReference>
<evidence type="ECO:0000313" key="2">
    <source>
        <dbReference type="EMBL" id="RAN36132.1"/>
    </source>
</evidence>
<keyword evidence="3" id="KW-1185">Reference proteome</keyword>
<dbReference type="Gene3D" id="3.40.50.720">
    <property type="entry name" value="NAD(P)-binding Rossmann-like Domain"/>
    <property type="match status" value="1"/>
</dbReference>
<dbReference type="FunFam" id="3.40.50.720:FF:000084">
    <property type="entry name" value="Short-chain dehydrogenase reductase"/>
    <property type="match status" value="1"/>
</dbReference>
<dbReference type="AlphaFoldDB" id="A0A062U8P9"/>
<name>A0A062U8P9_9PROT</name>
<dbReference type="Pfam" id="PF13561">
    <property type="entry name" value="adh_short_C2"/>
    <property type="match status" value="1"/>
</dbReference>
<evidence type="ECO:0000256" key="1">
    <source>
        <dbReference type="ARBA" id="ARBA00006484"/>
    </source>
</evidence>
<gene>
    <name evidence="2" type="ORF">HY3_00710</name>
</gene>
<evidence type="ECO:0000313" key="3">
    <source>
        <dbReference type="Proteomes" id="UP000249123"/>
    </source>
</evidence>
<proteinExistence type="inferred from homology"/>
<dbReference type="EMBL" id="AWFB01000001">
    <property type="protein sequence ID" value="RAN36132.1"/>
    <property type="molecule type" value="Genomic_DNA"/>
</dbReference>
<dbReference type="InterPro" id="IPR036291">
    <property type="entry name" value="NAD(P)-bd_dom_sf"/>
</dbReference>
<dbReference type="RefSeq" id="WP_034823550.1">
    <property type="nucleotide sequence ID" value="NZ_AWFA01000001.1"/>
</dbReference>
<comment type="similarity">
    <text evidence="1">Belongs to the short-chain dehydrogenases/reductases (SDR) family.</text>
</comment>
<accession>A0A328JZM8</accession>